<dbReference type="PANTHER" id="PTHR28141">
    <property type="entry name" value="2',3'-CYCLIC-NUCLEOTIDE 3'-PHOSPHODIESTERASE"/>
    <property type="match status" value="1"/>
</dbReference>
<sequence length="178" mass="20081">METKTSDTSFPHFPPHVTLATVKTSPEAWDTLRDAIPTHQSAIPITFKAVKTGDTYFMSLYVEVHDTGKLHELREHLKEYLSPMPVPPIPHLSLFYIDDGKPEERVEMMEELIHTNRIVERGQDNVALDCSLLSTQDVMDDDLISGFIGAEIWVVKCDGPPNTWLSNTPLDPIKLLAE</sequence>
<dbReference type="GO" id="GO:0004113">
    <property type="term" value="F:2',3'-cyclic-nucleotide 3'-phosphodiesterase activity"/>
    <property type="evidence" value="ECO:0007669"/>
    <property type="project" value="TreeGrafter"/>
</dbReference>
<dbReference type="Proteomes" id="UP000309038">
    <property type="component" value="Unassembled WGS sequence"/>
</dbReference>
<dbReference type="Gene3D" id="3.90.1140.10">
    <property type="entry name" value="Cyclic phosphodiesterase"/>
    <property type="match status" value="1"/>
</dbReference>
<dbReference type="InterPro" id="IPR009097">
    <property type="entry name" value="Cyclic_Pdiesterase"/>
</dbReference>
<proteinExistence type="predicted"/>
<protein>
    <submittedName>
        <fullName evidence="1">Uncharacterized protein</fullName>
    </submittedName>
</protein>
<name>A0A4S4KNG0_9APHY</name>
<dbReference type="Pfam" id="PF13563">
    <property type="entry name" value="2_5_RNA_ligase2"/>
    <property type="match status" value="1"/>
</dbReference>
<dbReference type="AlphaFoldDB" id="A0A4S4KNG0"/>
<keyword evidence="2" id="KW-1185">Reference proteome</keyword>
<dbReference type="SUPFAM" id="SSF55144">
    <property type="entry name" value="LigT-like"/>
    <property type="match status" value="1"/>
</dbReference>
<accession>A0A4S4KNG0</accession>
<organism evidence="1 2">
    <name type="scientific">Hermanssonia centrifuga</name>
    <dbReference type="NCBI Taxonomy" id="98765"/>
    <lineage>
        <taxon>Eukaryota</taxon>
        <taxon>Fungi</taxon>
        <taxon>Dikarya</taxon>
        <taxon>Basidiomycota</taxon>
        <taxon>Agaricomycotina</taxon>
        <taxon>Agaricomycetes</taxon>
        <taxon>Polyporales</taxon>
        <taxon>Meruliaceae</taxon>
        <taxon>Hermanssonia</taxon>
    </lineage>
</organism>
<gene>
    <name evidence="1" type="ORF">EW026_g2593</name>
</gene>
<dbReference type="InterPro" id="IPR012386">
    <property type="entry name" value="Cyclic-nucl_3Pdiesterase"/>
</dbReference>
<dbReference type="EMBL" id="SGPJ01000067">
    <property type="protein sequence ID" value="THG99843.1"/>
    <property type="molecule type" value="Genomic_DNA"/>
</dbReference>
<evidence type="ECO:0000313" key="2">
    <source>
        <dbReference type="Proteomes" id="UP000309038"/>
    </source>
</evidence>
<comment type="caution">
    <text evidence="1">The sequence shown here is derived from an EMBL/GenBank/DDBJ whole genome shotgun (WGS) entry which is preliminary data.</text>
</comment>
<evidence type="ECO:0000313" key="1">
    <source>
        <dbReference type="EMBL" id="THG99843.1"/>
    </source>
</evidence>
<dbReference type="PANTHER" id="PTHR28141:SF1">
    <property type="entry name" value="2',3'-CYCLIC-NUCLEOTIDE 3'-PHOSPHODIESTERASE"/>
    <property type="match status" value="1"/>
</dbReference>
<dbReference type="GO" id="GO:0009187">
    <property type="term" value="P:cyclic nucleotide metabolic process"/>
    <property type="evidence" value="ECO:0007669"/>
    <property type="project" value="TreeGrafter"/>
</dbReference>
<reference evidence="1 2" key="1">
    <citation type="submission" date="2019-02" db="EMBL/GenBank/DDBJ databases">
        <title>Genome sequencing of the rare red list fungi Phlebia centrifuga.</title>
        <authorList>
            <person name="Buettner E."/>
            <person name="Kellner H."/>
        </authorList>
    </citation>
    <scope>NUCLEOTIDE SEQUENCE [LARGE SCALE GENOMIC DNA]</scope>
    <source>
        <strain evidence="1 2">DSM 108282</strain>
    </source>
</reference>